<evidence type="ECO:0000256" key="2">
    <source>
        <dbReference type="SAM" id="Phobius"/>
    </source>
</evidence>
<organism evidence="3 4">
    <name type="scientific">Ktedonospora formicarum</name>
    <dbReference type="NCBI Taxonomy" id="2778364"/>
    <lineage>
        <taxon>Bacteria</taxon>
        <taxon>Bacillati</taxon>
        <taxon>Chloroflexota</taxon>
        <taxon>Ktedonobacteria</taxon>
        <taxon>Ktedonobacterales</taxon>
        <taxon>Ktedonobacteraceae</taxon>
        <taxon>Ktedonospora</taxon>
    </lineage>
</organism>
<dbReference type="AlphaFoldDB" id="A0A8J3I0L1"/>
<accession>A0A8J3I0L1</accession>
<dbReference type="EMBL" id="BNJF01000001">
    <property type="protein sequence ID" value="GHO45406.1"/>
    <property type="molecule type" value="Genomic_DNA"/>
</dbReference>
<feature type="compositionally biased region" description="Polar residues" evidence="1">
    <location>
        <begin position="1"/>
        <end position="10"/>
    </location>
</feature>
<evidence type="ECO:0000256" key="1">
    <source>
        <dbReference type="SAM" id="MobiDB-lite"/>
    </source>
</evidence>
<name>A0A8J3I0L1_9CHLR</name>
<reference evidence="3" key="1">
    <citation type="submission" date="2020-10" db="EMBL/GenBank/DDBJ databases">
        <title>Taxonomic study of unclassified bacteria belonging to the class Ktedonobacteria.</title>
        <authorList>
            <person name="Yabe S."/>
            <person name="Wang C.M."/>
            <person name="Zheng Y."/>
            <person name="Sakai Y."/>
            <person name="Cavaletti L."/>
            <person name="Monciardini P."/>
            <person name="Donadio S."/>
        </authorList>
    </citation>
    <scope>NUCLEOTIDE SEQUENCE</scope>
    <source>
        <strain evidence="3">SOSP1-1</strain>
    </source>
</reference>
<gene>
    <name evidence="3" type="ORF">KSX_35690</name>
</gene>
<feature type="region of interest" description="Disordered" evidence="1">
    <location>
        <begin position="1"/>
        <end position="39"/>
    </location>
</feature>
<sequence length="128" mass="14119">MEETTSTSNKAAMEPAKEQAKASTEPTKAEPRRAYGTAKTENLQDSGLWRILLPGFVLICCALLFAIPLGILVPLFLQSIDSTSPTGPHALNLLWLWISMAVVEILVAIIVIQGFRKIFFTQAGNYRR</sequence>
<protein>
    <submittedName>
        <fullName evidence="3">Uncharacterized protein</fullName>
    </submittedName>
</protein>
<keyword evidence="2" id="KW-0472">Membrane</keyword>
<proteinExistence type="predicted"/>
<comment type="caution">
    <text evidence="3">The sequence shown here is derived from an EMBL/GenBank/DDBJ whole genome shotgun (WGS) entry which is preliminary data.</text>
</comment>
<dbReference type="Proteomes" id="UP000612362">
    <property type="component" value="Unassembled WGS sequence"/>
</dbReference>
<evidence type="ECO:0000313" key="4">
    <source>
        <dbReference type="Proteomes" id="UP000612362"/>
    </source>
</evidence>
<keyword evidence="4" id="KW-1185">Reference proteome</keyword>
<feature type="transmembrane region" description="Helical" evidence="2">
    <location>
        <begin position="51"/>
        <end position="73"/>
    </location>
</feature>
<feature type="transmembrane region" description="Helical" evidence="2">
    <location>
        <begin position="93"/>
        <end position="112"/>
    </location>
</feature>
<evidence type="ECO:0000313" key="3">
    <source>
        <dbReference type="EMBL" id="GHO45406.1"/>
    </source>
</evidence>
<dbReference type="RefSeq" id="WP_220194739.1">
    <property type="nucleotide sequence ID" value="NZ_BNJF01000001.1"/>
</dbReference>
<keyword evidence="2" id="KW-1133">Transmembrane helix</keyword>
<keyword evidence="2" id="KW-0812">Transmembrane</keyword>